<dbReference type="InterPro" id="IPR036322">
    <property type="entry name" value="WD40_repeat_dom_sf"/>
</dbReference>
<evidence type="ECO:0000313" key="6">
    <source>
        <dbReference type="Proteomes" id="UP001470230"/>
    </source>
</evidence>
<evidence type="ECO:0000256" key="2">
    <source>
        <dbReference type="ARBA" id="ARBA00022574"/>
    </source>
</evidence>
<feature type="repeat" description="WD" evidence="4">
    <location>
        <begin position="90"/>
        <end position="130"/>
    </location>
</feature>
<keyword evidence="6" id="KW-1185">Reference proteome</keyword>
<gene>
    <name evidence="5" type="ORF">M9Y10_008189</name>
</gene>
<dbReference type="PANTHER" id="PTHR44019:SF20">
    <property type="entry name" value="WD REPEAT-CONTAINING PROTEIN 55"/>
    <property type="match status" value="1"/>
</dbReference>
<keyword evidence="3" id="KW-0677">Repeat</keyword>
<dbReference type="PANTHER" id="PTHR44019">
    <property type="entry name" value="WD REPEAT-CONTAINING PROTEIN 55"/>
    <property type="match status" value="1"/>
</dbReference>
<comment type="caution">
    <text evidence="5">The sequence shown here is derived from an EMBL/GenBank/DDBJ whole genome shotgun (WGS) entry which is preliminary data.</text>
</comment>
<dbReference type="SMART" id="SM00320">
    <property type="entry name" value="WD40"/>
    <property type="match status" value="4"/>
</dbReference>
<sequence length="328" mass="36792">MDPIFSYEHTKQFFSGSIAPNLDVWAAGTIEGDIFLFKKGEEKPNNLRFSTGSVRSIEFDHTGENFITADNLGNIFVANLNSLEKPTQIRHAHHESIECMRFLTESVIVVGDYGGHIKIWDLRTQKAVQTYRPDQDYISDIVTINDTNFVTTNGIGSCSVFNSNMNKRKQYYVQEDDDFTTVTYSKYLNFIVIGSSRPKIYVTKYPSLDFVCESPGNSKSPIVFIRSIDSAQNRVAMAQGDGSVCIAEISPNRSVIAFQAHKGDIIGGTLQGTTLMTWGFDQFIKIWDLGEISQTPLVKPKNKKKKGKKVKGMGVKVTGHKDDFFSNY</sequence>
<dbReference type="InterPro" id="IPR015943">
    <property type="entry name" value="WD40/YVTN_repeat-like_dom_sf"/>
</dbReference>
<dbReference type="Gene3D" id="2.130.10.10">
    <property type="entry name" value="YVTN repeat-like/Quinoprotein amine dehydrogenase"/>
    <property type="match status" value="2"/>
</dbReference>
<dbReference type="EMBL" id="JAPFFF010000014">
    <property type="protein sequence ID" value="KAK8870311.1"/>
    <property type="molecule type" value="Genomic_DNA"/>
</dbReference>
<evidence type="ECO:0000256" key="1">
    <source>
        <dbReference type="ARBA" id="ARBA00007625"/>
    </source>
</evidence>
<evidence type="ECO:0000313" key="5">
    <source>
        <dbReference type="EMBL" id="KAK8870311.1"/>
    </source>
</evidence>
<keyword evidence="2 4" id="KW-0853">WD repeat</keyword>
<protein>
    <submittedName>
        <fullName evidence="5">WD domain repeat-containing protein 55</fullName>
    </submittedName>
</protein>
<accession>A0ABR2IYD5</accession>
<dbReference type="SUPFAM" id="SSF50978">
    <property type="entry name" value="WD40 repeat-like"/>
    <property type="match status" value="1"/>
</dbReference>
<evidence type="ECO:0000256" key="4">
    <source>
        <dbReference type="PROSITE-ProRule" id="PRU00221"/>
    </source>
</evidence>
<dbReference type="InterPro" id="IPR050505">
    <property type="entry name" value="WDR55/POC1"/>
</dbReference>
<dbReference type="Proteomes" id="UP001470230">
    <property type="component" value="Unassembled WGS sequence"/>
</dbReference>
<comment type="similarity">
    <text evidence="1">Belongs to the WD repeat WDR55 family.</text>
</comment>
<evidence type="ECO:0000256" key="3">
    <source>
        <dbReference type="ARBA" id="ARBA00022737"/>
    </source>
</evidence>
<reference evidence="5 6" key="1">
    <citation type="submission" date="2024-04" db="EMBL/GenBank/DDBJ databases">
        <title>Tritrichomonas musculus Genome.</title>
        <authorList>
            <person name="Alves-Ferreira E."/>
            <person name="Grigg M."/>
            <person name="Lorenzi H."/>
            <person name="Galac M."/>
        </authorList>
    </citation>
    <scope>NUCLEOTIDE SEQUENCE [LARGE SCALE GENOMIC DNA]</scope>
    <source>
        <strain evidence="5 6">EAF2021</strain>
    </source>
</reference>
<organism evidence="5 6">
    <name type="scientific">Tritrichomonas musculus</name>
    <dbReference type="NCBI Taxonomy" id="1915356"/>
    <lineage>
        <taxon>Eukaryota</taxon>
        <taxon>Metamonada</taxon>
        <taxon>Parabasalia</taxon>
        <taxon>Tritrichomonadida</taxon>
        <taxon>Tritrichomonadidae</taxon>
        <taxon>Tritrichomonas</taxon>
    </lineage>
</organism>
<name>A0ABR2IYD5_9EUKA</name>
<dbReference type="InterPro" id="IPR001680">
    <property type="entry name" value="WD40_rpt"/>
</dbReference>
<dbReference type="PROSITE" id="PS50082">
    <property type="entry name" value="WD_REPEATS_2"/>
    <property type="match status" value="1"/>
</dbReference>
<proteinExistence type="inferred from homology"/>